<dbReference type="PROSITE" id="PS52050">
    <property type="entry name" value="WYL"/>
    <property type="match status" value="1"/>
</dbReference>
<evidence type="ECO:0000259" key="1">
    <source>
        <dbReference type="Pfam" id="PF13280"/>
    </source>
</evidence>
<evidence type="ECO:0000313" key="4">
    <source>
        <dbReference type="Proteomes" id="UP001225605"/>
    </source>
</evidence>
<keyword evidence="4" id="KW-1185">Reference proteome</keyword>
<dbReference type="Pfam" id="PF13280">
    <property type="entry name" value="WYL"/>
    <property type="match status" value="1"/>
</dbReference>
<evidence type="ECO:0008006" key="5">
    <source>
        <dbReference type="Google" id="ProtNLM"/>
    </source>
</evidence>
<protein>
    <recommendedName>
        <fullName evidence="5">Helicase XPB/Ssl2 N-terminal domain-containing protein</fullName>
    </recommendedName>
</protein>
<sequence>MDMLSFARHLGRLDRAQLDEVRRVRREARKPPLPDDPGALAERLGEEGVAAAMRLVSRDALAVGRVVAGLGSGATVESVVEVTGGDREAVRAALTELRQVGVAWPDGDVVCLVPQVLERLRRTTERWEVTGRPAVERGRGAPDGELRSLAQHLLRSAYALLDTGRPIAGLKNGGVGSKERKRLGAALGLDDEYLVLLLELLFTAGLLARAGSVFRVTARYEQWRGETPARQWAKLAWAWAGLPHSPVAEREPAASKIYSPRVRSARWAVLRAARGGSSVDGVAAAAYWFCPLVHQHAEVVVREAQMLGVVAGDVLSVCGQALLSADDAEALAAAVAGVVVPMPCEVEVLEDLTAVVFGQLTVEARRVLEAAAESRVEDGAQVWRFTAASVRAAFARGWTAESLLAALTDLTRQDVPWALRVLLGEQGRGQVRVREVGCCLVAEAEVVAEVVRLPGFVELAPTVVGSAMAPAEVVARLLAEGFAVVEDLSSGNVAVRRRKPQAVDPAEEPVPVDLSDLVAGEPSTAQVVRGLNRELSDEAVALLAGAIDEKSDVRVDYVKKGGEFSQRTITPIRWDGPFLVAWCHLREDERQFKVTRIKAVSPAHP</sequence>
<organism evidence="3 4">
    <name type="scientific">Saccharothrix yanglingensis</name>
    <dbReference type="NCBI Taxonomy" id="659496"/>
    <lineage>
        <taxon>Bacteria</taxon>
        <taxon>Bacillati</taxon>
        <taxon>Actinomycetota</taxon>
        <taxon>Actinomycetes</taxon>
        <taxon>Pseudonocardiales</taxon>
        <taxon>Pseudonocardiaceae</taxon>
        <taxon>Saccharothrix</taxon>
    </lineage>
</organism>
<evidence type="ECO:0000313" key="3">
    <source>
        <dbReference type="EMBL" id="MDQ2588407.1"/>
    </source>
</evidence>
<dbReference type="InterPro" id="IPR026881">
    <property type="entry name" value="WYL_dom"/>
</dbReference>
<dbReference type="Pfam" id="PF13625">
    <property type="entry name" value="Helicase_C_3"/>
    <property type="match status" value="1"/>
</dbReference>
<feature type="domain" description="Helicase XPB/Ssl2 N-terminal" evidence="2">
    <location>
        <begin position="348"/>
        <end position="454"/>
    </location>
</feature>
<evidence type="ECO:0000259" key="2">
    <source>
        <dbReference type="Pfam" id="PF13625"/>
    </source>
</evidence>
<dbReference type="InterPro" id="IPR032830">
    <property type="entry name" value="XPB/Ssl2_N"/>
</dbReference>
<dbReference type="EMBL" id="NSDM01000018">
    <property type="protein sequence ID" value="MDQ2588407.1"/>
    <property type="molecule type" value="Genomic_DNA"/>
</dbReference>
<comment type="caution">
    <text evidence="3">The sequence shown here is derived from an EMBL/GenBank/DDBJ whole genome shotgun (WGS) entry which is preliminary data.</text>
</comment>
<dbReference type="Proteomes" id="UP001225605">
    <property type="component" value="Unassembled WGS sequence"/>
</dbReference>
<reference evidence="3 4" key="1">
    <citation type="submission" date="2017-06" db="EMBL/GenBank/DDBJ databases">
        <title>Cultured bacterium strain Saccharothrix yanglingensis Hhs.015.</title>
        <authorList>
            <person name="Xia Y."/>
        </authorList>
    </citation>
    <scope>NUCLEOTIDE SEQUENCE [LARGE SCALE GENOMIC DNA]</scope>
    <source>
        <strain evidence="3 4">Hhs.015</strain>
    </source>
</reference>
<name>A0ABU0X9X5_9PSEU</name>
<gene>
    <name evidence="3" type="ORF">CKY47_31515</name>
</gene>
<proteinExistence type="predicted"/>
<feature type="domain" description="WYL" evidence="1">
    <location>
        <begin position="539"/>
        <end position="600"/>
    </location>
</feature>
<accession>A0ABU0X9X5</accession>